<accession>A0A6A7AN82</accession>
<keyword evidence="7" id="KW-1185">Reference proteome</keyword>
<dbReference type="GO" id="GO:0016020">
    <property type="term" value="C:membrane"/>
    <property type="evidence" value="ECO:0007669"/>
    <property type="project" value="UniProtKB-SubCell"/>
</dbReference>
<evidence type="ECO:0000256" key="1">
    <source>
        <dbReference type="ARBA" id="ARBA00004141"/>
    </source>
</evidence>
<sequence>MATMDVPNWICILLLLASTMSFGPQLHRTITRKDSTGISTFYVLFNLISTTEQFALTFFFIVNYAEDSDFFVHHPRNAGST</sequence>
<dbReference type="AlphaFoldDB" id="A0A6A7AN82"/>
<comment type="subcellular location">
    <subcellularLocation>
        <location evidence="1">Membrane</location>
        <topology evidence="1">Multi-pass membrane protein</topology>
    </subcellularLocation>
</comment>
<keyword evidence="3 5" id="KW-1133">Transmembrane helix</keyword>
<dbReference type="Proteomes" id="UP000799423">
    <property type="component" value="Unassembled WGS sequence"/>
</dbReference>
<dbReference type="EMBL" id="MU006366">
    <property type="protein sequence ID" value="KAF2844700.1"/>
    <property type="molecule type" value="Genomic_DNA"/>
</dbReference>
<reference evidence="6" key="1">
    <citation type="submission" date="2020-01" db="EMBL/GenBank/DDBJ databases">
        <authorList>
            <consortium name="DOE Joint Genome Institute"/>
            <person name="Haridas S."/>
            <person name="Albert R."/>
            <person name="Binder M."/>
            <person name="Bloem J."/>
            <person name="Labutti K."/>
            <person name="Salamov A."/>
            <person name="Andreopoulos B."/>
            <person name="Baker S.E."/>
            <person name="Barry K."/>
            <person name="Bills G."/>
            <person name="Bluhm B.H."/>
            <person name="Cannon C."/>
            <person name="Castanera R."/>
            <person name="Culley D.E."/>
            <person name="Daum C."/>
            <person name="Ezra D."/>
            <person name="Gonzalez J.B."/>
            <person name="Henrissat B."/>
            <person name="Kuo A."/>
            <person name="Liang C."/>
            <person name="Lipzen A."/>
            <person name="Lutzoni F."/>
            <person name="Magnuson J."/>
            <person name="Mondo S."/>
            <person name="Nolan M."/>
            <person name="Ohm R."/>
            <person name="Pangilinan J."/>
            <person name="Park H.-J."/>
            <person name="Ramirez L."/>
            <person name="Alfaro M."/>
            <person name="Sun H."/>
            <person name="Tritt A."/>
            <person name="Yoshinaga Y."/>
            <person name="Zwiers L.-H."/>
            <person name="Turgeon B.G."/>
            <person name="Goodwin S.B."/>
            <person name="Spatafora J.W."/>
            <person name="Crous P.W."/>
            <person name="Grigoriev I.V."/>
        </authorList>
    </citation>
    <scope>NUCLEOTIDE SEQUENCE</scope>
    <source>
        <strain evidence="6">IPT5</strain>
    </source>
</reference>
<keyword evidence="2 5" id="KW-0812">Transmembrane</keyword>
<evidence type="ECO:0000313" key="7">
    <source>
        <dbReference type="Proteomes" id="UP000799423"/>
    </source>
</evidence>
<evidence type="ECO:0000256" key="2">
    <source>
        <dbReference type="ARBA" id="ARBA00022692"/>
    </source>
</evidence>
<evidence type="ECO:0000256" key="4">
    <source>
        <dbReference type="ARBA" id="ARBA00023136"/>
    </source>
</evidence>
<organism evidence="6 7">
    <name type="scientific">Plenodomus tracheiphilus IPT5</name>
    <dbReference type="NCBI Taxonomy" id="1408161"/>
    <lineage>
        <taxon>Eukaryota</taxon>
        <taxon>Fungi</taxon>
        <taxon>Dikarya</taxon>
        <taxon>Ascomycota</taxon>
        <taxon>Pezizomycotina</taxon>
        <taxon>Dothideomycetes</taxon>
        <taxon>Pleosporomycetidae</taxon>
        <taxon>Pleosporales</taxon>
        <taxon>Pleosporineae</taxon>
        <taxon>Leptosphaeriaceae</taxon>
        <taxon>Plenodomus</taxon>
    </lineage>
</organism>
<proteinExistence type="predicted"/>
<gene>
    <name evidence="6" type="ORF">T440DRAFT_523260</name>
</gene>
<feature type="transmembrane region" description="Helical" evidence="5">
    <location>
        <begin position="38"/>
        <end position="62"/>
    </location>
</feature>
<dbReference type="Pfam" id="PF04193">
    <property type="entry name" value="PQ-loop"/>
    <property type="match status" value="1"/>
</dbReference>
<evidence type="ECO:0000256" key="3">
    <source>
        <dbReference type="ARBA" id="ARBA00022989"/>
    </source>
</evidence>
<dbReference type="InterPro" id="IPR006603">
    <property type="entry name" value="PQ-loop_rpt"/>
</dbReference>
<feature type="transmembrane region" description="Helical" evidence="5">
    <location>
        <begin position="6"/>
        <end position="26"/>
    </location>
</feature>
<evidence type="ECO:0000256" key="5">
    <source>
        <dbReference type="SAM" id="Phobius"/>
    </source>
</evidence>
<name>A0A6A7AN82_9PLEO</name>
<evidence type="ECO:0000313" key="6">
    <source>
        <dbReference type="EMBL" id="KAF2844700.1"/>
    </source>
</evidence>
<dbReference type="OrthoDB" id="5139341at2759"/>
<protein>
    <submittedName>
        <fullName evidence="6">Uncharacterized protein</fullName>
    </submittedName>
</protein>
<keyword evidence="4 5" id="KW-0472">Membrane</keyword>